<evidence type="ECO:0000256" key="4">
    <source>
        <dbReference type="SAM" id="MobiDB-lite"/>
    </source>
</evidence>
<organism evidence="6">
    <name type="scientific">Notodromas monacha</name>
    <dbReference type="NCBI Taxonomy" id="399045"/>
    <lineage>
        <taxon>Eukaryota</taxon>
        <taxon>Metazoa</taxon>
        <taxon>Ecdysozoa</taxon>
        <taxon>Arthropoda</taxon>
        <taxon>Crustacea</taxon>
        <taxon>Oligostraca</taxon>
        <taxon>Ostracoda</taxon>
        <taxon>Podocopa</taxon>
        <taxon>Podocopida</taxon>
        <taxon>Cypridocopina</taxon>
        <taxon>Cypridoidea</taxon>
        <taxon>Cyprididae</taxon>
        <taxon>Notodromas</taxon>
    </lineage>
</organism>
<feature type="compositionally biased region" description="Gly residues" evidence="4">
    <location>
        <begin position="490"/>
        <end position="501"/>
    </location>
</feature>
<dbReference type="SUPFAM" id="SSF54928">
    <property type="entry name" value="RNA-binding domain, RBD"/>
    <property type="match status" value="2"/>
</dbReference>
<dbReference type="Pfam" id="PF00076">
    <property type="entry name" value="RRM_1"/>
    <property type="match status" value="2"/>
</dbReference>
<dbReference type="PANTHER" id="PTHR48032">
    <property type="entry name" value="RNA-BINDING PROTEIN MUSASHI HOMOLOG RBP6"/>
    <property type="match status" value="1"/>
</dbReference>
<dbReference type="GO" id="GO:0003729">
    <property type="term" value="F:mRNA binding"/>
    <property type="evidence" value="ECO:0007669"/>
    <property type="project" value="TreeGrafter"/>
</dbReference>
<evidence type="ECO:0000259" key="5">
    <source>
        <dbReference type="PROSITE" id="PS50102"/>
    </source>
</evidence>
<keyword evidence="2 3" id="KW-0694">RNA-binding</keyword>
<evidence type="ECO:0000256" key="3">
    <source>
        <dbReference type="PROSITE-ProRule" id="PRU00176"/>
    </source>
</evidence>
<evidence type="ECO:0000313" key="7">
    <source>
        <dbReference type="Proteomes" id="UP000678499"/>
    </source>
</evidence>
<dbReference type="AlphaFoldDB" id="A0A7R9GGV1"/>
<proteinExistence type="predicted"/>
<dbReference type="OrthoDB" id="1875751at2759"/>
<feature type="compositionally biased region" description="Low complexity" evidence="4">
    <location>
        <begin position="277"/>
        <end position="356"/>
    </location>
</feature>
<name>A0A7R9GGV1_9CRUS</name>
<gene>
    <name evidence="6" type="ORF">NMOB1V02_LOCUS7759</name>
</gene>
<dbReference type="InterPro" id="IPR012677">
    <property type="entry name" value="Nucleotide-bd_a/b_plait_sf"/>
</dbReference>
<feature type="domain" description="RRM" evidence="5">
    <location>
        <begin position="37"/>
        <end position="119"/>
    </location>
</feature>
<accession>A0A7R9GGV1</accession>
<dbReference type="Gene3D" id="3.30.70.330">
    <property type="match status" value="2"/>
</dbReference>
<feature type="domain" description="RRM" evidence="5">
    <location>
        <begin position="126"/>
        <end position="203"/>
    </location>
</feature>
<feature type="compositionally biased region" description="Basic and acidic residues" evidence="4">
    <location>
        <begin position="104"/>
        <end position="126"/>
    </location>
</feature>
<feature type="region of interest" description="Disordered" evidence="4">
    <location>
        <begin position="104"/>
        <end position="133"/>
    </location>
</feature>
<feature type="compositionally biased region" description="Pro residues" evidence="4">
    <location>
        <begin position="393"/>
        <end position="403"/>
    </location>
</feature>
<evidence type="ECO:0000256" key="1">
    <source>
        <dbReference type="ARBA" id="ARBA00022737"/>
    </source>
</evidence>
<evidence type="ECO:0000256" key="2">
    <source>
        <dbReference type="ARBA" id="ARBA00022884"/>
    </source>
</evidence>
<sequence>MADSKTGVKREMSPADGYNDHTSAKRSRPEADNADNAKIFVGGLSLDTNEDSLMHYFSSFGHVKECIVMMNVKTGCSRGFGFVTFMDPATVQYVISTHPHHLDGKMIDPKRCSPRSERPEKRDDSPKVFVGGLPPTVTQSELEIFFSQYGTVTEVIIMFDQERQRPRGFGFIGFEAPDAVDRLVEEHYVTISGKKVEIKRAEPRNVKSRPQISTNYNQNSYGNYNQGPRPYMGQGPRWMGPGQNMGGPNQDWNEYGGQGNWGNYAGGDGSWGPSNMGGPQQWGPRPGGPPQQYGPGGPQQNYGPGQNYGPPQGGPQQNYGPPQGGPMQNYGGPPAGGPAQSYGGPPAGGPPQNYGGPPAGGPQNYGGQGGWQSGPMDPQGNYASTDTSYGPPQHAPAPVPPAAPAAGASNFWAQWNDTSNQAPAPVAKPGAETVQYPMPGAQGVGAGLNQTPGGPAAVRGPYPSYQNQGMNANAQGWNQQGYGGSAHQPGGFGGNTAGGGRFPRPPNPQGGANKRGGYQQPYRS</sequence>
<feature type="compositionally biased region" description="Polar residues" evidence="4">
    <location>
        <begin position="464"/>
        <end position="480"/>
    </location>
</feature>
<dbReference type="InterPro" id="IPR000504">
    <property type="entry name" value="RRM_dom"/>
</dbReference>
<dbReference type="EMBL" id="CAJPEX010001937">
    <property type="protein sequence ID" value="CAG0920248.1"/>
    <property type="molecule type" value="Genomic_DNA"/>
</dbReference>
<dbReference type="InterPro" id="IPR035979">
    <property type="entry name" value="RBD_domain_sf"/>
</dbReference>
<dbReference type="PANTHER" id="PTHR48032:SF6">
    <property type="entry name" value="RNA-BINDING (RRM_RBD_RNP MOTIFS) FAMILY PROTEIN"/>
    <property type="match status" value="1"/>
</dbReference>
<dbReference type="Proteomes" id="UP000678499">
    <property type="component" value="Unassembled WGS sequence"/>
</dbReference>
<feature type="compositionally biased region" description="Polar residues" evidence="4">
    <location>
        <begin position="381"/>
        <end position="390"/>
    </location>
</feature>
<protein>
    <recommendedName>
        <fullName evidence="5">RRM domain-containing protein</fullName>
    </recommendedName>
</protein>
<dbReference type="PROSITE" id="PS50102">
    <property type="entry name" value="RRM"/>
    <property type="match status" value="2"/>
</dbReference>
<evidence type="ECO:0000313" key="6">
    <source>
        <dbReference type="EMBL" id="CAD7280096.1"/>
    </source>
</evidence>
<dbReference type="GO" id="GO:0006417">
    <property type="term" value="P:regulation of translation"/>
    <property type="evidence" value="ECO:0007669"/>
    <property type="project" value="TreeGrafter"/>
</dbReference>
<reference evidence="6" key="1">
    <citation type="submission" date="2020-11" db="EMBL/GenBank/DDBJ databases">
        <authorList>
            <person name="Tran Van P."/>
        </authorList>
    </citation>
    <scope>NUCLEOTIDE SEQUENCE</scope>
</reference>
<feature type="region of interest" description="Disordered" evidence="4">
    <location>
        <begin position="1"/>
        <end position="31"/>
    </location>
</feature>
<dbReference type="SMART" id="SM00360">
    <property type="entry name" value="RRM"/>
    <property type="match status" value="2"/>
</dbReference>
<feature type="region of interest" description="Disordered" evidence="4">
    <location>
        <begin position="202"/>
        <end position="524"/>
    </location>
</feature>
<keyword evidence="1" id="KW-0677">Repeat</keyword>
<feature type="compositionally biased region" description="Gly residues" evidence="4">
    <location>
        <begin position="256"/>
        <end position="270"/>
    </location>
</feature>
<feature type="compositionally biased region" description="Gly residues" evidence="4">
    <location>
        <begin position="363"/>
        <end position="372"/>
    </location>
</feature>
<dbReference type="EMBL" id="OA883974">
    <property type="protein sequence ID" value="CAD7280096.1"/>
    <property type="molecule type" value="Genomic_DNA"/>
</dbReference>
<feature type="compositionally biased region" description="Low complexity" evidence="4">
    <location>
        <begin position="215"/>
        <end position="227"/>
    </location>
</feature>
<feature type="compositionally biased region" description="Polar residues" evidence="4">
    <location>
        <begin position="411"/>
        <end position="422"/>
    </location>
</feature>
<keyword evidence="7" id="KW-1185">Reference proteome</keyword>